<evidence type="ECO:0000313" key="2">
    <source>
        <dbReference type="Proteomes" id="UP000475117"/>
    </source>
</evidence>
<dbReference type="EMBL" id="CP066776">
    <property type="protein sequence ID" value="QQL45428.1"/>
    <property type="molecule type" value="Genomic_DNA"/>
</dbReference>
<organism evidence="1 2">
    <name type="scientific">Sulfuriroseicoccus oceanibius</name>
    <dbReference type="NCBI Taxonomy" id="2707525"/>
    <lineage>
        <taxon>Bacteria</taxon>
        <taxon>Pseudomonadati</taxon>
        <taxon>Verrucomicrobiota</taxon>
        <taxon>Verrucomicrobiia</taxon>
        <taxon>Verrucomicrobiales</taxon>
        <taxon>Verrucomicrobiaceae</taxon>
        <taxon>Sulfuriroseicoccus</taxon>
    </lineage>
</organism>
<dbReference type="PANTHER" id="PTHR39165:SF1">
    <property type="entry name" value="DUF456 DOMAIN-CONTAINING PROTEIN"/>
    <property type="match status" value="1"/>
</dbReference>
<dbReference type="RefSeq" id="WP_164365694.1">
    <property type="nucleotide sequence ID" value="NZ_CP066776.1"/>
</dbReference>
<dbReference type="InterPro" id="IPR007403">
    <property type="entry name" value="DUF456"/>
</dbReference>
<keyword evidence="2" id="KW-1185">Reference proteome</keyword>
<reference evidence="1 2" key="1">
    <citation type="submission" date="2020-12" db="EMBL/GenBank/DDBJ databases">
        <title>Sulforoseuscoccus oceanibium gen. nov., sp. nov., a representative of the phylum Verrucomicrobia with special cytoplasmic membrane, and proposal of Sulforoseuscoccusaceae fam. nov.</title>
        <authorList>
            <person name="Xi F."/>
        </authorList>
    </citation>
    <scope>NUCLEOTIDE SEQUENCE [LARGE SCALE GENOMIC DNA]</scope>
    <source>
        <strain evidence="1 2">T37</strain>
    </source>
</reference>
<dbReference type="Pfam" id="PF04306">
    <property type="entry name" value="DUF456"/>
    <property type="match status" value="1"/>
</dbReference>
<accession>A0A6B3LH07</accession>
<protein>
    <submittedName>
        <fullName evidence="1">DUF456 domain-containing protein</fullName>
    </submittedName>
</protein>
<gene>
    <name evidence="1" type="ORF">G3M56_002215</name>
</gene>
<evidence type="ECO:0000313" key="1">
    <source>
        <dbReference type="EMBL" id="QQL45428.1"/>
    </source>
</evidence>
<dbReference type="KEGG" id="soa:G3M56_002215"/>
<dbReference type="Proteomes" id="UP000475117">
    <property type="component" value="Chromosome"/>
</dbReference>
<name>A0A6B3LH07_9BACT</name>
<sequence length="173" mass="17966">MTIPPEVLDIAGDIGVWTLTGLLLVIGLVGSVLPILPGTLILMVTAVIHYFIADADQRPGVTGFVILGILLALSYILESMASAAGAKQFGSTKWGIIGALIGGVVGMFFNIPGLLLGPFIGAFVAELLIAKQSLKDSARSSHGAFWGTIGGMVAKAICALLMVVVFLVDCLWL</sequence>
<proteinExistence type="predicted"/>
<dbReference type="AlphaFoldDB" id="A0A6B3LH07"/>
<dbReference type="PANTHER" id="PTHR39165">
    <property type="entry name" value="IG HYPOTHETICAL 17883"/>
    <property type="match status" value="1"/>
</dbReference>